<dbReference type="EMBL" id="KK198755">
    <property type="protein sequence ID" value="KCW80096.1"/>
    <property type="molecule type" value="Genomic_DNA"/>
</dbReference>
<gene>
    <name evidence="2" type="ORF">EUGRSUZ_C01423</name>
</gene>
<accession>A0A059CPI1</accession>
<evidence type="ECO:0000256" key="1">
    <source>
        <dbReference type="SAM" id="Phobius"/>
    </source>
</evidence>
<reference evidence="2" key="1">
    <citation type="submission" date="2013-07" db="EMBL/GenBank/DDBJ databases">
        <title>The genome of Eucalyptus grandis.</title>
        <authorList>
            <person name="Schmutz J."/>
            <person name="Hayes R."/>
            <person name="Myburg A."/>
            <person name="Tuskan G."/>
            <person name="Grattapaglia D."/>
            <person name="Rokhsar D.S."/>
        </authorList>
    </citation>
    <scope>NUCLEOTIDE SEQUENCE</scope>
    <source>
        <tissue evidence="2">Leaf extractions</tissue>
    </source>
</reference>
<evidence type="ECO:0000313" key="2">
    <source>
        <dbReference type="EMBL" id="KCW80096.1"/>
    </source>
</evidence>
<sequence>MNLLLLFFFIFVTMDNLSINPLITFIVKFSLSSHNNHFYIAQLLVSILVNKNIYLILYQHLLNMDYHVT</sequence>
<proteinExistence type="predicted"/>
<keyword evidence="1" id="KW-0472">Membrane</keyword>
<keyword evidence="1" id="KW-1133">Transmembrane helix</keyword>
<protein>
    <submittedName>
        <fullName evidence="2">Uncharacterized protein</fullName>
    </submittedName>
</protein>
<dbReference type="InParanoid" id="A0A059CPI1"/>
<keyword evidence="1" id="KW-0812">Transmembrane</keyword>
<dbReference type="AlphaFoldDB" id="A0A059CPI1"/>
<name>A0A059CPI1_EUCGR</name>
<organism evidence="2">
    <name type="scientific">Eucalyptus grandis</name>
    <name type="common">Flooded gum</name>
    <dbReference type="NCBI Taxonomy" id="71139"/>
    <lineage>
        <taxon>Eukaryota</taxon>
        <taxon>Viridiplantae</taxon>
        <taxon>Streptophyta</taxon>
        <taxon>Embryophyta</taxon>
        <taxon>Tracheophyta</taxon>
        <taxon>Spermatophyta</taxon>
        <taxon>Magnoliopsida</taxon>
        <taxon>eudicotyledons</taxon>
        <taxon>Gunneridae</taxon>
        <taxon>Pentapetalae</taxon>
        <taxon>rosids</taxon>
        <taxon>malvids</taxon>
        <taxon>Myrtales</taxon>
        <taxon>Myrtaceae</taxon>
        <taxon>Myrtoideae</taxon>
        <taxon>Eucalypteae</taxon>
        <taxon>Eucalyptus</taxon>
    </lineage>
</organism>
<feature type="transmembrane region" description="Helical" evidence="1">
    <location>
        <begin position="37"/>
        <end position="57"/>
    </location>
</feature>
<dbReference type="Gramene" id="KCW80096">
    <property type="protein sequence ID" value="KCW80096"/>
    <property type="gene ID" value="EUGRSUZ_C01423"/>
</dbReference>